<dbReference type="RefSeq" id="WP_248412644.1">
    <property type="nucleotide sequence ID" value="NZ_JALPQF010000006.1"/>
</dbReference>
<name>A0ABT0H8Q1_9FLAO</name>
<organism evidence="2 3">
    <name type="scientific">Psychroserpens algicola</name>
    <dbReference type="NCBI Taxonomy" id="1719034"/>
    <lineage>
        <taxon>Bacteria</taxon>
        <taxon>Pseudomonadati</taxon>
        <taxon>Bacteroidota</taxon>
        <taxon>Flavobacteriia</taxon>
        <taxon>Flavobacteriales</taxon>
        <taxon>Flavobacteriaceae</taxon>
        <taxon>Psychroserpens</taxon>
    </lineage>
</organism>
<comment type="caution">
    <text evidence="2">The sequence shown here is derived from an EMBL/GenBank/DDBJ whole genome shotgun (WGS) entry which is preliminary data.</text>
</comment>
<evidence type="ECO:0000313" key="2">
    <source>
        <dbReference type="EMBL" id="MCK8480567.1"/>
    </source>
</evidence>
<evidence type="ECO:0000313" key="3">
    <source>
        <dbReference type="Proteomes" id="UP001203687"/>
    </source>
</evidence>
<feature type="chain" id="PRO_5046780570" description="YD repeat-containing protein" evidence="1">
    <location>
        <begin position="22"/>
        <end position="319"/>
    </location>
</feature>
<protein>
    <recommendedName>
        <fullName evidence="4">YD repeat-containing protein</fullName>
    </recommendedName>
</protein>
<accession>A0ABT0H8Q1</accession>
<dbReference type="Proteomes" id="UP001203687">
    <property type="component" value="Unassembled WGS sequence"/>
</dbReference>
<proteinExistence type="predicted"/>
<evidence type="ECO:0000256" key="1">
    <source>
        <dbReference type="SAM" id="SignalP"/>
    </source>
</evidence>
<sequence>MKTSIYICILFLTLVNLSCSSDDTEPVAEPQPVVTTFIVENYNTQNEPNTVILRKTYTVENNKIIASQRESLETGSTGHKIYAYENDRISEISNFSDGLLIEKKHFTYDDDGHLIEYFREITENSSPQALYIKSNYIHTQDTIYSIASQSTDGITYETNYTSKIVLDSNLNAIFTESTGISTDYTNRTIHTYDTNNNIISSMGYELMDNGTFFNTISSTYTYETGINTLGIIYDATFGREVLMLSSQHQDNSSALNNYNSKYKTFNTFDTYDSSFFGNVDMAAEFINTYNEQNYSTLSDYRMIIEGDIFSRFTIEYIFE</sequence>
<reference evidence="2" key="1">
    <citation type="submission" date="2022-04" db="EMBL/GenBank/DDBJ databases">
        <authorList>
            <person name="Ren T."/>
        </authorList>
    </citation>
    <scope>NUCLEOTIDE SEQUENCE</scope>
    <source>
        <strain evidence="2">F63249</strain>
    </source>
</reference>
<dbReference type="EMBL" id="JALPQF010000006">
    <property type="protein sequence ID" value="MCK8480567.1"/>
    <property type="molecule type" value="Genomic_DNA"/>
</dbReference>
<keyword evidence="1" id="KW-0732">Signal</keyword>
<evidence type="ECO:0008006" key="4">
    <source>
        <dbReference type="Google" id="ProtNLM"/>
    </source>
</evidence>
<feature type="signal peptide" evidence="1">
    <location>
        <begin position="1"/>
        <end position="21"/>
    </location>
</feature>
<gene>
    <name evidence="2" type="ORF">MUY34_08050</name>
</gene>
<keyword evidence="3" id="KW-1185">Reference proteome</keyword>